<organism evidence="2">
    <name type="scientific">Rhodotorula toruloides</name>
    <name type="common">Yeast</name>
    <name type="synonym">Rhodosporidium toruloides</name>
    <dbReference type="NCBI Taxonomy" id="5286"/>
    <lineage>
        <taxon>Eukaryota</taxon>
        <taxon>Fungi</taxon>
        <taxon>Dikarya</taxon>
        <taxon>Basidiomycota</taxon>
        <taxon>Pucciniomycotina</taxon>
        <taxon>Microbotryomycetes</taxon>
        <taxon>Sporidiobolales</taxon>
        <taxon>Sporidiobolaceae</taxon>
        <taxon>Rhodotorula</taxon>
    </lineage>
</organism>
<evidence type="ECO:0000313" key="2">
    <source>
        <dbReference type="EMBL" id="CDR46175.1"/>
    </source>
</evidence>
<proteinExistence type="predicted"/>
<evidence type="ECO:0000256" key="1">
    <source>
        <dbReference type="SAM" id="MobiDB-lite"/>
    </source>
</evidence>
<dbReference type="CDD" id="cd00403">
    <property type="entry name" value="Ribosomal_L1"/>
    <property type="match status" value="1"/>
</dbReference>
<dbReference type="Gene3D" id="3.30.190.20">
    <property type="match status" value="1"/>
</dbReference>
<feature type="compositionally biased region" description="Low complexity" evidence="1">
    <location>
        <begin position="373"/>
        <end position="382"/>
    </location>
</feature>
<dbReference type="SUPFAM" id="SSF56808">
    <property type="entry name" value="Ribosomal protein L1"/>
    <property type="match status" value="1"/>
</dbReference>
<dbReference type="EMBL" id="LK052947">
    <property type="protein sequence ID" value="CDR46175.1"/>
    <property type="molecule type" value="Genomic_DNA"/>
</dbReference>
<feature type="compositionally biased region" description="Low complexity" evidence="1">
    <location>
        <begin position="1"/>
        <end position="15"/>
    </location>
</feature>
<gene>
    <name evidence="2" type="ORF">RHTO0S_12e01244g</name>
</gene>
<dbReference type="Gene3D" id="3.40.50.790">
    <property type="match status" value="1"/>
</dbReference>
<feature type="region of interest" description="Disordered" evidence="1">
    <location>
        <begin position="1"/>
        <end position="27"/>
    </location>
</feature>
<dbReference type="Pfam" id="PF00687">
    <property type="entry name" value="Ribosomal_L1"/>
    <property type="match status" value="1"/>
</dbReference>
<sequence>MAAIATVTSTSSTSQAPPPLWKPASVAPRQLPSLPARADIPVSSAQCEKALNALLKHVEKVQEERGEQELLGEQEEKVFLVVGLKQAPKRETHKPVRIPVPHPVMNPRESPVTLFVKDPQREYKDLIASSNIGFISRVVGLDKLRKKHKTYEAKRQLLKEADLFLVDDRVMVDVGKCLGKMWRDAKKQPIPVAIQRKDLKVELERAIASTYMNVTTGTALSIKIGTTDLHSASELLANLDAVLPYIASRIPQAPTSFSNIQSLHLKTSTSTSLPIYNAPLSERFEGTGLTAEQEKERAEKLEKKKAEKEERRKREEEREARKKERTATKDGQGRFEKKRERDEDEGEDEEVEAAAEEEAPEAKEPKAKKAKKAAAAPSAGKKASAKKSKA</sequence>
<feature type="compositionally biased region" description="Acidic residues" evidence="1">
    <location>
        <begin position="342"/>
        <end position="359"/>
    </location>
</feature>
<dbReference type="AlphaFoldDB" id="A0A061BE62"/>
<protein>
    <submittedName>
        <fullName evidence="2">RHTO0S12e01244g1_1</fullName>
    </submittedName>
</protein>
<reference evidence="2" key="1">
    <citation type="journal article" date="2014" name="Genome Announc.">
        <title>Draft genome sequence of Rhodosporidium toruloides CECT1137, an oleaginous yeast of biotechnological interest.</title>
        <authorList>
            <person name="Morin N."/>
            <person name="Calcas X."/>
            <person name="Devillers H."/>
            <person name="Durrens P."/>
            <person name="Sherman D.J."/>
            <person name="Nicaud J.-M."/>
            <person name="Neuveglise C."/>
        </authorList>
    </citation>
    <scope>NUCLEOTIDE SEQUENCE</scope>
    <source>
        <strain evidence="2">CECT1137</strain>
    </source>
</reference>
<dbReference type="OrthoDB" id="10251727at2759"/>
<dbReference type="InterPro" id="IPR016095">
    <property type="entry name" value="Ribosomal_uL1_3-a/b-sand"/>
</dbReference>
<name>A0A061BE62_RHOTO</name>
<accession>A0A061BE62</accession>
<dbReference type="InterPro" id="IPR023674">
    <property type="entry name" value="Ribosomal_uL1-like"/>
</dbReference>
<dbReference type="InterPro" id="IPR028364">
    <property type="entry name" value="Ribosomal_uL1/biogenesis"/>
</dbReference>
<feature type="compositionally biased region" description="Basic and acidic residues" evidence="1">
    <location>
        <begin position="292"/>
        <end position="341"/>
    </location>
</feature>
<feature type="region of interest" description="Disordered" evidence="1">
    <location>
        <begin position="284"/>
        <end position="390"/>
    </location>
</feature>